<feature type="non-terminal residue" evidence="1">
    <location>
        <position position="1"/>
    </location>
</feature>
<evidence type="ECO:0000313" key="1">
    <source>
        <dbReference type="EMBL" id="GMT21622.1"/>
    </source>
</evidence>
<sequence length="102" mass="11452">TTSLSCRGFSARRSSWSPRNRLRSTAQSWACSDRPTTRFRQQDSTSTTSSILQNFLLSKNISSETKNDCSATSSTTRINISEWASFSRHDTKIRAINASLLK</sequence>
<reference evidence="1" key="1">
    <citation type="submission" date="2023-10" db="EMBL/GenBank/DDBJ databases">
        <title>Genome assembly of Pristionchus species.</title>
        <authorList>
            <person name="Yoshida K."/>
            <person name="Sommer R.J."/>
        </authorList>
    </citation>
    <scope>NUCLEOTIDE SEQUENCE</scope>
    <source>
        <strain evidence="1">RS5133</strain>
    </source>
</reference>
<organism evidence="1 2">
    <name type="scientific">Pristionchus fissidentatus</name>
    <dbReference type="NCBI Taxonomy" id="1538716"/>
    <lineage>
        <taxon>Eukaryota</taxon>
        <taxon>Metazoa</taxon>
        <taxon>Ecdysozoa</taxon>
        <taxon>Nematoda</taxon>
        <taxon>Chromadorea</taxon>
        <taxon>Rhabditida</taxon>
        <taxon>Rhabditina</taxon>
        <taxon>Diplogasteromorpha</taxon>
        <taxon>Diplogasteroidea</taxon>
        <taxon>Neodiplogasteridae</taxon>
        <taxon>Pristionchus</taxon>
    </lineage>
</organism>
<accession>A0AAV5VPK8</accession>
<protein>
    <submittedName>
        <fullName evidence="1">Uncharacterized protein</fullName>
    </submittedName>
</protein>
<gene>
    <name evidence="1" type="ORF">PFISCL1PPCAC_12919</name>
</gene>
<evidence type="ECO:0000313" key="2">
    <source>
        <dbReference type="Proteomes" id="UP001432322"/>
    </source>
</evidence>
<dbReference type="AlphaFoldDB" id="A0AAV5VPK8"/>
<dbReference type="EMBL" id="BTSY01000004">
    <property type="protein sequence ID" value="GMT21622.1"/>
    <property type="molecule type" value="Genomic_DNA"/>
</dbReference>
<keyword evidence="2" id="KW-1185">Reference proteome</keyword>
<comment type="caution">
    <text evidence="1">The sequence shown here is derived from an EMBL/GenBank/DDBJ whole genome shotgun (WGS) entry which is preliminary data.</text>
</comment>
<dbReference type="Proteomes" id="UP001432322">
    <property type="component" value="Unassembled WGS sequence"/>
</dbReference>
<proteinExistence type="predicted"/>
<name>A0AAV5VPK8_9BILA</name>